<dbReference type="InterPro" id="IPR003814">
    <property type="entry name" value="FmdEsu_dom"/>
</dbReference>
<keyword evidence="6" id="KW-0560">Oxidoreductase</keyword>
<dbReference type="PIRSF" id="PIRSF006578">
    <property type="entry name" value="FwdE"/>
    <property type="match status" value="1"/>
</dbReference>
<evidence type="ECO:0000256" key="3">
    <source>
        <dbReference type="ARBA" id="ARBA00022833"/>
    </source>
</evidence>
<name>A0A8J7RDI2_METVO</name>
<dbReference type="InterPro" id="IPR000962">
    <property type="entry name" value="Znf_DskA_TraR"/>
</dbReference>
<dbReference type="Proteomes" id="UP000740329">
    <property type="component" value="Unassembled WGS sequence"/>
</dbReference>
<dbReference type="SUPFAM" id="SSF143555">
    <property type="entry name" value="FwdE-like"/>
    <property type="match status" value="1"/>
</dbReference>
<dbReference type="InterPro" id="IPR026328">
    <property type="entry name" value="FmdE"/>
</dbReference>
<sequence>MDETYQKVLEFHGHECPGIATGYRVAKYILENFSKESEDEELVAIVENNACGVDAIQVMLSCTFGKGNIKFVDHGKMAFTFYCRETGKGLRIYVKGVESDAERKKYSYYLGRDLNEQEAKELAEFRKDVISRILNAETDDLFKIEEVTIKEPKKARIYNSLVCENCGEYFMEIKGRTIDDKVVCKDCFNKIVHMEQ</sequence>
<dbReference type="PANTHER" id="PTHR39418:SF1">
    <property type="entry name" value="DEHYDROGENASE"/>
    <property type="match status" value="1"/>
</dbReference>
<dbReference type="RefSeq" id="WP_209590720.1">
    <property type="nucleotide sequence ID" value="NZ_JAGGMU010000001.1"/>
</dbReference>
<dbReference type="EC" id="1.2.7.12" evidence="6"/>
<keyword evidence="1" id="KW-0479">Metal-binding</keyword>
<reference evidence="6" key="1">
    <citation type="submission" date="2021-03" db="EMBL/GenBank/DDBJ databases">
        <title>Genomic Encyclopedia of Type Strains, Phase IV (KMG-V): Genome sequencing to study the core and pangenomes of soil and plant-associated prokaryotes.</title>
        <authorList>
            <person name="Whitman W."/>
        </authorList>
    </citation>
    <scope>NUCLEOTIDE SEQUENCE</scope>
    <source>
        <strain evidence="6">C4</strain>
    </source>
</reference>
<evidence type="ECO:0000259" key="5">
    <source>
        <dbReference type="Pfam" id="PF02663"/>
    </source>
</evidence>
<feature type="domain" description="Zinc finger DksA/TraR C4-type" evidence="4">
    <location>
        <begin position="156"/>
        <end position="191"/>
    </location>
</feature>
<evidence type="ECO:0000313" key="6">
    <source>
        <dbReference type="EMBL" id="MBP2201272.1"/>
    </source>
</evidence>
<dbReference type="Gene3D" id="3.30.1330.130">
    <property type="match status" value="1"/>
</dbReference>
<evidence type="ECO:0000256" key="2">
    <source>
        <dbReference type="ARBA" id="ARBA00022771"/>
    </source>
</evidence>
<evidence type="ECO:0000259" key="4">
    <source>
        <dbReference type="Pfam" id="PF01258"/>
    </source>
</evidence>
<comment type="caution">
    <text evidence="6">The sequence shown here is derived from an EMBL/GenBank/DDBJ whole genome shotgun (WGS) entry which is preliminary data.</text>
</comment>
<keyword evidence="3" id="KW-0862">Zinc</keyword>
<dbReference type="InterPro" id="IPR053194">
    <property type="entry name" value="tRNA_methyltr_O"/>
</dbReference>
<protein>
    <submittedName>
        <fullName evidence="6">Formylmethanofuran dehydrogenase subunit E</fullName>
        <ecNumber evidence="6">1.2.7.12</ecNumber>
    </submittedName>
</protein>
<dbReference type="Pfam" id="PF01258">
    <property type="entry name" value="zf-dskA_traR"/>
    <property type="match status" value="1"/>
</dbReference>
<feature type="domain" description="Formylmethanofuran dehydrogenase subunit E" evidence="5">
    <location>
        <begin position="11"/>
        <end position="143"/>
    </location>
</feature>
<keyword evidence="2" id="KW-0863">Zinc-finger</keyword>
<dbReference type="GO" id="GO:0018493">
    <property type="term" value="F:formylmethanofuran dehydrogenase activity"/>
    <property type="evidence" value="ECO:0007669"/>
    <property type="project" value="UniProtKB-EC"/>
</dbReference>
<gene>
    <name evidence="6" type="ORF">J3E07_000670</name>
</gene>
<dbReference type="OrthoDB" id="31120at2157"/>
<accession>A0A8J7RDI2</accession>
<organism evidence="6 7">
    <name type="scientific">Methanococcus voltae</name>
    <dbReference type="NCBI Taxonomy" id="2188"/>
    <lineage>
        <taxon>Archaea</taxon>
        <taxon>Methanobacteriati</taxon>
        <taxon>Methanobacteriota</taxon>
        <taxon>Methanomada group</taxon>
        <taxon>Methanococci</taxon>
        <taxon>Methanococcales</taxon>
        <taxon>Methanococcaceae</taxon>
        <taxon>Methanococcus</taxon>
    </lineage>
</organism>
<dbReference type="PANTHER" id="PTHR39418">
    <property type="entry name" value="DEHYDROGENASE-RELATED"/>
    <property type="match status" value="1"/>
</dbReference>
<proteinExistence type="predicted"/>
<dbReference type="AlphaFoldDB" id="A0A8J7RDI2"/>
<evidence type="ECO:0000256" key="1">
    <source>
        <dbReference type="ARBA" id="ARBA00022723"/>
    </source>
</evidence>
<dbReference type="GO" id="GO:0008270">
    <property type="term" value="F:zinc ion binding"/>
    <property type="evidence" value="ECO:0007669"/>
    <property type="project" value="UniProtKB-KW"/>
</dbReference>
<evidence type="ECO:0000313" key="7">
    <source>
        <dbReference type="Proteomes" id="UP000740329"/>
    </source>
</evidence>
<dbReference type="EMBL" id="JAGGMV010000001">
    <property type="protein sequence ID" value="MBP2201272.1"/>
    <property type="molecule type" value="Genomic_DNA"/>
</dbReference>
<dbReference type="Pfam" id="PF02663">
    <property type="entry name" value="FmdE"/>
    <property type="match status" value="1"/>
</dbReference>